<dbReference type="EMBL" id="JAJFAZ020000004">
    <property type="protein sequence ID" value="KAI5335400.1"/>
    <property type="molecule type" value="Genomic_DNA"/>
</dbReference>
<dbReference type="AlphaFoldDB" id="A0AAD4W1U2"/>
<keyword evidence="3" id="KW-1185">Reference proteome</keyword>
<feature type="region of interest" description="Disordered" evidence="1">
    <location>
        <begin position="22"/>
        <end position="55"/>
    </location>
</feature>
<dbReference type="Proteomes" id="UP001054821">
    <property type="component" value="Chromosome 4"/>
</dbReference>
<proteinExistence type="predicted"/>
<protein>
    <submittedName>
        <fullName evidence="2">Uncharacterized protein</fullName>
    </submittedName>
</protein>
<sequence>MVEEKDEQIVSLISKWEAYLDKEPGQDVQKKGPHHEAESSEKGLGHEIKSSGKLQEKGDAALVDANVATIVFGSFDPVPLPALSQRSEFQSTMGIHQVTDLCTKEVAGEPNDRGGDGLVGDLPFNDNEGWTLASR</sequence>
<evidence type="ECO:0000313" key="3">
    <source>
        <dbReference type="Proteomes" id="UP001054821"/>
    </source>
</evidence>
<reference evidence="2 3" key="1">
    <citation type="journal article" date="2022" name="G3 (Bethesda)">
        <title>Whole-genome sequence and methylome profiling of the almond [Prunus dulcis (Mill.) D.A. Webb] cultivar 'Nonpareil'.</title>
        <authorList>
            <person name="D'Amico-Willman K.M."/>
            <person name="Ouma W.Z."/>
            <person name="Meulia T."/>
            <person name="Sideli G.M."/>
            <person name="Gradziel T.M."/>
            <person name="Fresnedo-Ramirez J."/>
        </authorList>
    </citation>
    <scope>NUCLEOTIDE SEQUENCE [LARGE SCALE GENOMIC DNA]</scope>
    <source>
        <strain evidence="2">Clone GOH B32 T37-40</strain>
    </source>
</reference>
<comment type="caution">
    <text evidence="2">The sequence shown here is derived from an EMBL/GenBank/DDBJ whole genome shotgun (WGS) entry which is preliminary data.</text>
</comment>
<name>A0AAD4W1U2_PRUDU</name>
<feature type="region of interest" description="Disordered" evidence="1">
    <location>
        <begin position="107"/>
        <end position="135"/>
    </location>
</feature>
<gene>
    <name evidence="2" type="ORF">L3X38_025533</name>
</gene>
<evidence type="ECO:0000256" key="1">
    <source>
        <dbReference type="SAM" id="MobiDB-lite"/>
    </source>
</evidence>
<organism evidence="2 3">
    <name type="scientific">Prunus dulcis</name>
    <name type="common">Almond</name>
    <name type="synonym">Amygdalus dulcis</name>
    <dbReference type="NCBI Taxonomy" id="3755"/>
    <lineage>
        <taxon>Eukaryota</taxon>
        <taxon>Viridiplantae</taxon>
        <taxon>Streptophyta</taxon>
        <taxon>Embryophyta</taxon>
        <taxon>Tracheophyta</taxon>
        <taxon>Spermatophyta</taxon>
        <taxon>Magnoliopsida</taxon>
        <taxon>eudicotyledons</taxon>
        <taxon>Gunneridae</taxon>
        <taxon>Pentapetalae</taxon>
        <taxon>rosids</taxon>
        <taxon>fabids</taxon>
        <taxon>Rosales</taxon>
        <taxon>Rosaceae</taxon>
        <taxon>Amygdaloideae</taxon>
        <taxon>Amygdaleae</taxon>
        <taxon>Prunus</taxon>
    </lineage>
</organism>
<evidence type="ECO:0000313" key="2">
    <source>
        <dbReference type="EMBL" id="KAI5335400.1"/>
    </source>
</evidence>
<accession>A0AAD4W1U2</accession>